<dbReference type="Gene3D" id="3.30.530.20">
    <property type="match status" value="1"/>
</dbReference>
<dbReference type="AlphaFoldDB" id="A0A510V4Z9"/>
<dbReference type="RefSeq" id="WP_146927733.1">
    <property type="nucleotide sequence ID" value="NZ_BJUB01000007.1"/>
</dbReference>
<evidence type="ECO:0000256" key="2">
    <source>
        <dbReference type="SAM" id="MobiDB-lite"/>
    </source>
</evidence>
<feature type="compositionally biased region" description="Polar residues" evidence="2">
    <location>
        <begin position="105"/>
        <end position="114"/>
    </location>
</feature>
<keyword evidence="5" id="KW-1185">Reference proteome</keyword>
<comment type="similarity">
    <text evidence="1">Belongs to the AHA1 family.</text>
</comment>
<gene>
    <name evidence="4" type="ORF">CXY01_24630</name>
</gene>
<proteinExistence type="inferred from homology"/>
<evidence type="ECO:0000313" key="5">
    <source>
        <dbReference type="Proteomes" id="UP000321118"/>
    </source>
</evidence>
<comment type="caution">
    <text evidence="4">The sequence shown here is derived from an EMBL/GenBank/DDBJ whole genome shotgun (WGS) entry which is preliminary data.</text>
</comment>
<name>A0A510V4Z9_9CELL</name>
<dbReference type="Proteomes" id="UP000321118">
    <property type="component" value="Unassembled WGS sequence"/>
</dbReference>
<feature type="domain" description="Activator of Hsp90 ATPase homologue 1/2-like C-terminal" evidence="3">
    <location>
        <begin position="15"/>
        <end position="138"/>
    </location>
</feature>
<organism evidence="4 5">
    <name type="scientific">Cellulomonas xylanilytica</name>
    <dbReference type="NCBI Taxonomy" id="233583"/>
    <lineage>
        <taxon>Bacteria</taxon>
        <taxon>Bacillati</taxon>
        <taxon>Actinomycetota</taxon>
        <taxon>Actinomycetes</taxon>
        <taxon>Micrococcales</taxon>
        <taxon>Cellulomonadaceae</taxon>
        <taxon>Cellulomonas</taxon>
    </lineage>
</organism>
<feature type="region of interest" description="Disordered" evidence="2">
    <location>
        <begin position="103"/>
        <end position="124"/>
    </location>
</feature>
<dbReference type="InterPro" id="IPR023393">
    <property type="entry name" value="START-like_dom_sf"/>
</dbReference>
<dbReference type="EMBL" id="BJUB01000007">
    <property type="protein sequence ID" value="GEK21943.1"/>
    <property type="molecule type" value="Genomic_DNA"/>
</dbReference>
<dbReference type="SUPFAM" id="SSF55961">
    <property type="entry name" value="Bet v1-like"/>
    <property type="match status" value="1"/>
</dbReference>
<reference evidence="4 5" key="1">
    <citation type="submission" date="2019-07" db="EMBL/GenBank/DDBJ databases">
        <title>Whole genome shotgun sequence of Cellulomonas xylanilytica NBRC 101102.</title>
        <authorList>
            <person name="Hosoyama A."/>
            <person name="Uohara A."/>
            <person name="Ohji S."/>
            <person name="Ichikawa N."/>
        </authorList>
    </citation>
    <scope>NUCLEOTIDE SEQUENCE [LARGE SCALE GENOMIC DNA]</scope>
    <source>
        <strain evidence="4 5">NBRC 101102</strain>
    </source>
</reference>
<evidence type="ECO:0000259" key="3">
    <source>
        <dbReference type="Pfam" id="PF08327"/>
    </source>
</evidence>
<dbReference type="CDD" id="cd07814">
    <property type="entry name" value="SRPBCC_CalC_Aha1-like"/>
    <property type="match status" value="1"/>
</dbReference>
<dbReference type="InterPro" id="IPR013538">
    <property type="entry name" value="ASHA1/2-like_C"/>
</dbReference>
<evidence type="ECO:0000313" key="4">
    <source>
        <dbReference type="EMBL" id="GEK21943.1"/>
    </source>
</evidence>
<evidence type="ECO:0000256" key="1">
    <source>
        <dbReference type="ARBA" id="ARBA00006817"/>
    </source>
</evidence>
<dbReference type="Pfam" id="PF08327">
    <property type="entry name" value="AHSA1"/>
    <property type="match status" value="1"/>
</dbReference>
<protein>
    <recommendedName>
        <fullName evidence="3">Activator of Hsp90 ATPase homologue 1/2-like C-terminal domain-containing protein</fullName>
    </recommendedName>
</protein>
<accession>A0A510V4Z9</accession>
<sequence length="148" mass="16403">MSENHVARATVRIPAPAETVWDTLVDPEATWMMGARVSSTYVVGVPITFHGEWEGKPFEDHGEILEVDRPRRLHYTHYSPLSGQPDTPENYHHLTFTFEEHDGSTEVTLEQDGNGSPEEAEHATANWEQVLAALRDAVAPDAEAGSPT</sequence>
<dbReference type="OrthoDB" id="9815653at2"/>